<dbReference type="InterPro" id="IPR014266">
    <property type="entry name" value="PEP-CTERM_TPR_PrsT"/>
</dbReference>
<dbReference type="PROSITE" id="PS50005">
    <property type="entry name" value="TPR"/>
    <property type="match status" value="3"/>
</dbReference>
<name>A0ABZ1CJE1_9PROT</name>
<dbReference type="SUPFAM" id="SSF48452">
    <property type="entry name" value="TPR-like"/>
    <property type="match status" value="5"/>
</dbReference>
<dbReference type="EMBL" id="CP141769">
    <property type="protein sequence ID" value="WRS39510.1"/>
    <property type="molecule type" value="Genomic_DNA"/>
</dbReference>
<sequence>MQLRPIASALLIATLGTVALPGCDKLMHTTAEDLIERAKAAQAKGDTKASIIDLKSAIQKDPNNAQARWMLGETYVRSKMGAEAEKELERARALGVGDESIKVLLGEALLLQGHYKETLAQIQAGPNTSPINRAKILRQRGEAQLGLGHWDEGCSLFQDARQAYAAYAPAYRDLAVCSMAHNKLDEAKAQLDAGLKIDANDANTWAQLGNLELARNDAQAAKDAFLKAESIDRGHVQASSGLIWLYLRDGDLAKAAAEAHEARKANPGNVRVRYNEAMVNFRMQKFRQADSELQEILRNMPDHMPSVLLSGAVSFSLGAYEQANQDLSRFLARFPDHGYASTVLAATKLKLNQPQDALRILNTQLAKRPDDPLLLALAGTAYSQTKDFGKATEFLDRAAATEPRNATVRTGLAYAHLGAGDVDSAITALESAVALDPRQVKADAMLVVTYLQRKEYDKALAAAASWEKAQPNNPLLYNLKGGAYLGKKDVANARKSFEAALAVLPTYLPAAENLANLDLADKNPAAAAARFEKILAADKNNAGAMMNLADLSMFAGKPKDYVKWMEKAIQAKPLLLEPYRLLTAYHLKSKDPAKALAVAQKAQANNPGNPDVLDLLGATQLAIGRKTDALATYNSLVNLAPRSALAYARLASVQSLNQDKIGARASLKRALDLKPGFRDAQTALILLDTQTGQYDEALALARQVQQANPGIPLGAGLEGDILMAQKQYPAAAKAYAKALEIGNSGLFAMKLHQALSLAGQGAQAENALLAWLAKHPGDLQIRAYIAETYAKSGRYPQAIEQYQYVIGKSPANVPVLNNLALAYAKQKDPRAVGIAEKAYQLAPDNPIVLDTYGWLLLEQGNPTRALQLLRQAAARTRLPEVRYHLAAALVKTGDSAGARKELEQILKSGRPFSLEKDARALLATLR</sequence>
<gene>
    <name evidence="4" type="primary">prsT</name>
    <name evidence="4" type="ORF">VA613_01195</name>
</gene>
<accession>A0ABZ1CJE1</accession>
<feature type="repeat" description="TPR" evidence="3">
    <location>
        <begin position="779"/>
        <end position="812"/>
    </location>
</feature>
<proteinExistence type="predicted"/>
<keyword evidence="2 3" id="KW-0802">TPR repeat</keyword>
<evidence type="ECO:0000256" key="1">
    <source>
        <dbReference type="ARBA" id="ARBA00022737"/>
    </source>
</evidence>
<evidence type="ECO:0000256" key="3">
    <source>
        <dbReference type="PROSITE-ProRule" id="PRU00339"/>
    </source>
</evidence>
<organism evidence="4 5">
    <name type="scientific">Thiobacillus sedimenti</name>
    <dbReference type="NCBI Taxonomy" id="3110231"/>
    <lineage>
        <taxon>Bacteria</taxon>
        <taxon>Pseudomonadati</taxon>
        <taxon>Pseudomonadota</taxon>
        <taxon>Betaproteobacteria</taxon>
        <taxon>Nitrosomonadales</taxon>
        <taxon>Thiobacillaceae</taxon>
        <taxon>Thiobacillus</taxon>
    </lineage>
</organism>
<dbReference type="PANTHER" id="PTHR45586">
    <property type="entry name" value="TPR REPEAT-CONTAINING PROTEIN PA4667"/>
    <property type="match status" value="1"/>
</dbReference>
<feature type="repeat" description="TPR" evidence="3">
    <location>
        <begin position="372"/>
        <end position="405"/>
    </location>
</feature>
<evidence type="ECO:0000313" key="4">
    <source>
        <dbReference type="EMBL" id="WRS39510.1"/>
    </source>
</evidence>
<dbReference type="RefSeq" id="WP_324780041.1">
    <property type="nucleotide sequence ID" value="NZ_CP141769.1"/>
</dbReference>
<dbReference type="InterPro" id="IPR051012">
    <property type="entry name" value="CellSynth/LPSAsmb/PSIAsmb"/>
</dbReference>
<dbReference type="InterPro" id="IPR011990">
    <property type="entry name" value="TPR-like_helical_dom_sf"/>
</dbReference>
<protein>
    <submittedName>
        <fullName evidence="4">XrtA/PEP-CTERM system TPR-repeat protein PrsT</fullName>
    </submittedName>
</protein>
<feature type="repeat" description="TPR" evidence="3">
    <location>
        <begin position="406"/>
        <end position="439"/>
    </location>
</feature>
<dbReference type="Pfam" id="PF13432">
    <property type="entry name" value="TPR_16"/>
    <property type="match status" value="3"/>
</dbReference>
<dbReference type="Pfam" id="PF14559">
    <property type="entry name" value="TPR_19"/>
    <property type="match status" value="6"/>
</dbReference>
<dbReference type="Gene3D" id="1.25.40.10">
    <property type="entry name" value="Tetratricopeptide repeat domain"/>
    <property type="match status" value="4"/>
</dbReference>
<dbReference type="Proteomes" id="UP001334732">
    <property type="component" value="Chromosome"/>
</dbReference>
<keyword evidence="5" id="KW-1185">Reference proteome</keyword>
<reference evidence="4 5" key="1">
    <citation type="submission" date="2023-12" db="EMBL/GenBank/DDBJ databases">
        <title>Thiobacillus sedimentum sp. nov., a chemolithoautotrophic sulfur-oxidizing bacterium isolated from freshwater sediment.</title>
        <authorList>
            <person name="Luo J."/>
            <person name="Dai C."/>
        </authorList>
    </citation>
    <scope>NUCLEOTIDE SEQUENCE [LARGE SCALE GENOMIC DNA]</scope>
    <source>
        <strain evidence="4 5">SCUT-2</strain>
    </source>
</reference>
<evidence type="ECO:0000313" key="5">
    <source>
        <dbReference type="Proteomes" id="UP001334732"/>
    </source>
</evidence>
<evidence type="ECO:0000256" key="2">
    <source>
        <dbReference type="ARBA" id="ARBA00022803"/>
    </source>
</evidence>
<keyword evidence="1" id="KW-0677">Repeat</keyword>
<dbReference type="InterPro" id="IPR019734">
    <property type="entry name" value="TPR_rpt"/>
</dbReference>
<dbReference type="NCBIfam" id="TIGR02917">
    <property type="entry name" value="PEP_TPR_lipo"/>
    <property type="match status" value="1"/>
</dbReference>
<dbReference type="SMART" id="SM00028">
    <property type="entry name" value="TPR"/>
    <property type="match status" value="19"/>
</dbReference>
<dbReference type="PANTHER" id="PTHR45586:SF1">
    <property type="entry name" value="LIPOPOLYSACCHARIDE ASSEMBLY PROTEIN B"/>
    <property type="match status" value="1"/>
</dbReference>